<keyword evidence="1" id="KW-0472">Membrane</keyword>
<dbReference type="AlphaFoldDB" id="X0ZW92"/>
<evidence type="ECO:0000256" key="1">
    <source>
        <dbReference type="SAM" id="Phobius"/>
    </source>
</evidence>
<sequence length="115" mass="13427">MECDIEMTDEDGISTSHITLSILAIILLIGFLFYGYPYLLETTIGYVDVIEIYVVTDKWTVQEGGFLWGSSTEYYLELDNESKLHIDDFEWHQYKIGDEYIIEKRVLDIEGLKDK</sequence>
<dbReference type="EMBL" id="BART01003831">
    <property type="protein sequence ID" value="GAG62182.1"/>
    <property type="molecule type" value="Genomic_DNA"/>
</dbReference>
<keyword evidence="1" id="KW-1133">Transmembrane helix</keyword>
<comment type="caution">
    <text evidence="2">The sequence shown here is derived from an EMBL/GenBank/DDBJ whole genome shotgun (WGS) entry which is preliminary data.</text>
</comment>
<name>X0ZW92_9ZZZZ</name>
<keyword evidence="1" id="KW-0812">Transmembrane</keyword>
<feature type="transmembrane region" description="Helical" evidence="1">
    <location>
        <begin position="17"/>
        <end position="36"/>
    </location>
</feature>
<gene>
    <name evidence="2" type="ORF">S01H4_10164</name>
</gene>
<evidence type="ECO:0000313" key="2">
    <source>
        <dbReference type="EMBL" id="GAG62182.1"/>
    </source>
</evidence>
<proteinExistence type="predicted"/>
<accession>X0ZW92</accession>
<reference evidence="2" key="1">
    <citation type="journal article" date="2014" name="Front. Microbiol.">
        <title>High frequency of phylogenetically diverse reductive dehalogenase-homologous genes in deep subseafloor sedimentary metagenomes.</title>
        <authorList>
            <person name="Kawai M."/>
            <person name="Futagami T."/>
            <person name="Toyoda A."/>
            <person name="Takaki Y."/>
            <person name="Nishi S."/>
            <person name="Hori S."/>
            <person name="Arai W."/>
            <person name="Tsubouchi T."/>
            <person name="Morono Y."/>
            <person name="Uchiyama I."/>
            <person name="Ito T."/>
            <person name="Fujiyama A."/>
            <person name="Inagaki F."/>
            <person name="Takami H."/>
        </authorList>
    </citation>
    <scope>NUCLEOTIDE SEQUENCE</scope>
    <source>
        <strain evidence="2">Expedition CK06-06</strain>
    </source>
</reference>
<organism evidence="2">
    <name type="scientific">marine sediment metagenome</name>
    <dbReference type="NCBI Taxonomy" id="412755"/>
    <lineage>
        <taxon>unclassified sequences</taxon>
        <taxon>metagenomes</taxon>
        <taxon>ecological metagenomes</taxon>
    </lineage>
</organism>
<protein>
    <submittedName>
        <fullName evidence="2">Uncharacterized protein</fullName>
    </submittedName>
</protein>